<feature type="transmembrane region" description="Helical" evidence="1">
    <location>
        <begin position="245"/>
        <end position="269"/>
    </location>
</feature>
<dbReference type="AlphaFoldDB" id="A0A1E8EY48"/>
<dbReference type="Pfam" id="PF07907">
    <property type="entry name" value="YibE_F"/>
    <property type="match status" value="1"/>
</dbReference>
<feature type="transmembrane region" description="Helical" evidence="1">
    <location>
        <begin position="341"/>
        <end position="362"/>
    </location>
</feature>
<proteinExistence type="predicted"/>
<comment type="caution">
    <text evidence="2">The sequence shown here is derived from an EMBL/GenBank/DDBJ whole genome shotgun (WGS) entry which is preliminary data.</text>
</comment>
<dbReference type="PATRIC" id="fig|1121290.3.peg.1429"/>
<dbReference type="PANTHER" id="PTHR41771:SF1">
    <property type="entry name" value="MEMBRANE PROTEIN"/>
    <property type="match status" value="1"/>
</dbReference>
<feature type="transmembrane region" description="Helical" evidence="1">
    <location>
        <begin position="144"/>
        <end position="162"/>
    </location>
</feature>
<keyword evidence="3" id="KW-1185">Reference proteome</keyword>
<feature type="transmembrane region" description="Helical" evidence="1">
    <location>
        <begin position="7"/>
        <end position="28"/>
    </location>
</feature>
<feature type="transmembrane region" description="Helical" evidence="1">
    <location>
        <begin position="119"/>
        <end position="137"/>
    </location>
</feature>
<sequence length="372" mass="40331">MLKDKKLINLCIVLFINIIIQLHCSVYVQAFEDNESDKFSPVKAEVIEITSSEEPQEVNLSILEGKFSGKNIILKNEIILSCEEPLVLKKGDKVLVCLKENESGELAGGYIVEFVREKYLLYLSIAFVFFLIIIGGFKGIKSIITLLITGAAIIKILLPGILKGQNPTTLSIGIAIGITIITLVILNGFSKKSFVAIIGTAGGVIVAGFISSLVIRIANISGLSEESNFMLGKISQSTHLDFKGLLFSAIILGALGAVMDVSMSIASALHEIKENNPQVTSKEIIQCGMNIGKDIMGTMANTLILAYAGSSLNLLLLYMTYDVSFVQFINKQEISTEILRALAGSIGLIFTIPITIMAAVLLKKDKHKRCNN</sequence>
<evidence type="ECO:0000313" key="3">
    <source>
        <dbReference type="Proteomes" id="UP000175744"/>
    </source>
</evidence>
<dbReference type="PANTHER" id="PTHR41771">
    <property type="entry name" value="MEMBRANE PROTEIN-RELATED"/>
    <property type="match status" value="1"/>
</dbReference>
<reference evidence="2 3" key="1">
    <citation type="submission" date="2016-06" db="EMBL/GenBank/DDBJ databases">
        <title>Genome sequence of Clostridium acetireducens DSM 10703.</title>
        <authorList>
            <person name="Poehlein A."/>
            <person name="Fluechter S."/>
            <person name="Duerre P."/>
            <person name="Daniel R."/>
        </authorList>
    </citation>
    <scope>NUCLEOTIDE SEQUENCE [LARGE SCALE GENOMIC DNA]</scope>
    <source>
        <strain evidence="2 3">DSM 10703</strain>
    </source>
</reference>
<feature type="transmembrane region" description="Helical" evidence="1">
    <location>
        <begin position="168"/>
        <end position="187"/>
    </location>
</feature>
<feature type="transmembrane region" description="Helical" evidence="1">
    <location>
        <begin position="303"/>
        <end position="321"/>
    </location>
</feature>
<dbReference type="InterPro" id="IPR012507">
    <property type="entry name" value="YibE_F"/>
</dbReference>
<dbReference type="EMBL" id="LZFO01000019">
    <property type="protein sequence ID" value="OFI05900.1"/>
    <property type="molecule type" value="Genomic_DNA"/>
</dbReference>
<dbReference type="RefSeq" id="WP_070110428.1">
    <property type="nucleotide sequence ID" value="NZ_LZFO01000019.1"/>
</dbReference>
<feature type="transmembrane region" description="Helical" evidence="1">
    <location>
        <begin position="194"/>
        <end position="218"/>
    </location>
</feature>
<name>A0A1E8EY48_9CLOT</name>
<dbReference type="OrthoDB" id="5753718at2"/>
<gene>
    <name evidence="2" type="ORF">CLOACE_14450</name>
</gene>
<keyword evidence="1" id="KW-0472">Membrane</keyword>
<organism evidence="2 3">
    <name type="scientific">Clostridium acetireducens DSM 10703</name>
    <dbReference type="NCBI Taxonomy" id="1121290"/>
    <lineage>
        <taxon>Bacteria</taxon>
        <taxon>Bacillati</taxon>
        <taxon>Bacillota</taxon>
        <taxon>Clostridia</taxon>
        <taxon>Eubacteriales</taxon>
        <taxon>Clostridiaceae</taxon>
        <taxon>Clostridium</taxon>
    </lineage>
</organism>
<keyword evidence="1" id="KW-0812">Transmembrane</keyword>
<evidence type="ECO:0000256" key="1">
    <source>
        <dbReference type="SAM" id="Phobius"/>
    </source>
</evidence>
<protein>
    <submittedName>
        <fullName evidence="2">YibE/F-like protein</fullName>
    </submittedName>
</protein>
<accession>A0A1E8EY48</accession>
<keyword evidence="1" id="KW-1133">Transmembrane helix</keyword>
<evidence type="ECO:0000313" key="2">
    <source>
        <dbReference type="EMBL" id="OFI05900.1"/>
    </source>
</evidence>
<dbReference type="Proteomes" id="UP000175744">
    <property type="component" value="Unassembled WGS sequence"/>
</dbReference>